<dbReference type="InterPro" id="IPR011333">
    <property type="entry name" value="SKP1/BTB/POZ_sf"/>
</dbReference>
<dbReference type="PROSITE" id="PS50097">
    <property type="entry name" value="BTB"/>
    <property type="match status" value="1"/>
</dbReference>
<evidence type="ECO:0000256" key="1">
    <source>
        <dbReference type="ARBA" id="ARBA00022441"/>
    </source>
</evidence>
<organism evidence="4 5">
    <name type="scientific">Clytia hemisphaerica</name>
    <dbReference type="NCBI Taxonomy" id="252671"/>
    <lineage>
        <taxon>Eukaryota</taxon>
        <taxon>Metazoa</taxon>
        <taxon>Cnidaria</taxon>
        <taxon>Hydrozoa</taxon>
        <taxon>Hydroidolina</taxon>
        <taxon>Leptothecata</taxon>
        <taxon>Obeliida</taxon>
        <taxon>Clytiidae</taxon>
        <taxon>Clytia</taxon>
    </lineage>
</organism>
<dbReference type="Gene3D" id="3.30.710.10">
    <property type="entry name" value="Potassium Channel Kv1.1, Chain A"/>
    <property type="match status" value="1"/>
</dbReference>
<evidence type="ECO:0000313" key="4">
    <source>
        <dbReference type="EnsemblMetazoa" id="CLYHEMP019020.1"/>
    </source>
</evidence>
<dbReference type="SMART" id="SM00875">
    <property type="entry name" value="BACK"/>
    <property type="match status" value="1"/>
</dbReference>
<dbReference type="Gene3D" id="1.25.40.420">
    <property type="match status" value="1"/>
</dbReference>
<dbReference type="InterPro" id="IPR011043">
    <property type="entry name" value="Gal_Oxase/kelch_b-propeller"/>
</dbReference>
<accession>A0A7M5X7Q2</accession>
<keyword evidence="5" id="KW-1185">Reference proteome</keyword>
<dbReference type="InterPro" id="IPR011705">
    <property type="entry name" value="BACK"/>
</dbReference>
<dbReference type="FunFam" id="3.30.710.10:FF:000001">
    <property type="entry name" value="Kelch-like family member 20"/>
    <property type="match status" value="1"/>
</dbReference>
<evidence type="ECO:0000259" key="3">
    <source>
        <dbReference type="PROSITE" id="PS50097"/>
    </source>
</evidence>
<dbReference type="PRINTS" id="PR00501">
    <property type="entry name" value="KELCHREPEAT"/>
</dbReference>
<dbReference type="SUPFAM" id="SSF50965">
    <property type="entry name" value="Galactose oxidase, central domain"/>
    <property type="match status" value="1"/>
</dbReference>
<protein>
    <recommendedName>
        <fullName evidence="3">BTB domain-containing protein</fullName>
    </recommendedName>
</protein>
<dbReference type="SMART" id="SM00612">
    <property type="entry name" value="Kelch"/>
    <property type="match status" value="6"/>
</dbReference>
<dbReference type="Pfam" id="PF07707">
    <property type="entry name" value="BACK"/>
    <property type="match status" value="1"/>
</dbReference>
<proteinExistence type="predicted"/>
<dbReference type="InterPro" id="IPR006652">
    <property type="entry name" value="Kelch_1"/>
</dbReference>
<dbReference type="Pfam" id="PF24981">
    <property type="entry name" value="Beta-prop_ATRN-LZTR1"/>
    <property type="match status" value="1"/>
</dbReference>
<dbReference type="Pfam" id="PF00651">
    <property type="entry name" value="BTB"/>
    <property type="match status" value="1"/>
</dbReference>
<reference evidence="4" key="1">
    <citation type="submission" date="2021-01" db="UniProtKB">
        <authorList>
            <consortium name="EnsemblMetazoa"/>
        </authorList>
    </citation>
    <scope>IDENTIFICATION</scope>
</reference>
<evidence type="ECO:0000313" key="5">
    <source>
        <dbReference type="Proteomes" id="UP000594262"/>
    </source>
</evidence>
<keyword evidence="1" id="KW-0880">Kelch repeat</keyword>
<dbReference type="InterPro" id="IPR056737">
    <property type="entry name" value="Beta-prop_ATRN-MKLN-like"/>
</dbReference>
<dbReference type="OrthoDB" id="45365at2759"/>
<dbReference type="InterPro" id="IPR000210">
    <property type="entry name" value="BTB/POZ_dom"/>
</dbReference>
<dbReference type="SMART" id="SM00225">
    <property type="entry name" value="BTB"/>
    <property type="match status" value="1"/>
</dbReference>
<dbReference type="Proteomes" id="UP000594262">
    <property type="component" value="Unplaced"/>
</dbReference>
<dbReference type="PIRSF" id="PIRSF037037">
    <property type="entry name" value="Kelch-like_protein_gigaxonin"/>
    <property type="match status" value="1"/>
</dbReference>
<dbReference type="SUPFAM" id="SSF54695">
    <property type="entry name" value="POZ domain"/>
    <property type="match status" value="1"/>
</dbReference>
<dbReference type="InterPro" id="IPR017096">
    <property type="entry name" value="BTB-kelch_protein"/>
</dbReference>
<dbReference type="AlphaFoldDB" id="A0A7M5X7Q2"/>
<dbReference type="GeneID" id="136799346"/>
<dbReference type="PANTHER" id="PTHR24412">
    <property type="entry name" value="KELCH PROTEIN"/>
    <property type="match status" value="1"/>
</dbReference>
<dbReference type="InterPro" id="IPR015915">
    <property type="entry name" value="Kelch-typ_b-propeller"/>
</dbReference>
<dbReference type="PANTHER" id="PTHR24412:SF450">
    <property type="entry name" value="KELCH-LIKE PROTEIN DIABLO"/>
    <property type="match status" value="1"/>
</dbReference>
<sequence length="569" mass="63243">MDELSVDTFCHHSSKYSEEAFQKMTTYRNENKFTDIVLVAGSKRIPAHKVIISALCDYFHAMFSNELQETHQNVVTMNDVDPEALEALVDYAYTAKLEIRVDNVESLLASACLLQVDDVKDACCEFMKSQLHPSNCLGIRAFADAHNCDQLFDIANNYTKNNFADISKNQEFFLLNSDQLKEILSSDDLNVSKEEEVFYAMFSWIKFDEENRQKFLGTVLSGVRLSLLSPHFLVKEVEPVVKNDATCKDLLLETFKYRLLPDHKCQPQLLTHRARKGTIGVIYAVGGIDAVKGAATGVEEYNPRTNEWVQVTTMETRRLQFGVAVVNNKLYVTGGRDGLMTLNNVECFDPKTQKWENITPMLTHRHGLGVAVLSGPIYAVGGHDGWSYLSTVERYDPVTGQWSFVAPMTTPRSTVGVAVLHNKLYAVGGRDGSSCLSSVEVYDPHTNKWSLAAPMIKRRGGVGVSVLRGHLYAAGGHDAPASSDYSKQFSSVERYDPRIDQWCLISSMKNCRDAVGMAALGDRLYSVGGYDGNSYLDAVEAYDADSNDWQSVAPLTHPRAGACVVALKL</sequence>
<dbReference type="FunFam" id="1.25.40.420:FF:000001">
    <property type="entry name" value="Kelch-like family member 12"/>
    <property type="match status" value="1"/>
</dbReference>
<name>A0A7M5X7Q2_9CNID</name>
<feature type="domain" description="BTB" evidence="3">
    <location>
        <begin position="34"/>
        <end position="101"/>
    </location>
</feature>
<dbReference type="RefSeq" id="XP_066912149.1">
    <property type="nucleotide sequence ID" value="XM_067056048.1"/>
</dbReference>
<evidence type="ECO:0000256" key="2">
    <source>
        <dbReference type="ARBA" id="ARBA00022737"/>
    </source>
</evidence>
<dbReference type="Gene3D" id="2.120.10.80">
    <property type="entry name" value="Kelch-type beta propeller"/>
    <property type="match status" value="2"/>
</dbReference>
<dbReference type="EnsemblMetazoa" id="CLYHEMT019020.1">
    <property type="protein sequence ID" value="CLYHEMP019020.1"/>
    <property type="gene ID" value="CLYHEMG019020"/>
</dbReference>
<keyword evidence="2" id="KW-0677">Repeat</keyword>